<evidence type="ECO:0000313" key="10">
    <source>
        <dbReference type="Proteomes" id="UP001056386"/>
    </source>
</evidence>
<dbReference type="SUPFAM" id="SSF46785">
    <property type="entry name" value="Winged helix' DNA-binding domain"/>
    <property type="match status" value="1"/>
</dbReference>
<dbReference type="Pfam" id="PF00155">
    <property type="entry name" value="Aminotran_1_2"/>
    <property type="match status" value="1"/>
</dbReference>
<accession>A0AAP9Y2C9</accession>
<dbReference type="PANTHER" id="PTHR46577:SF2">
    <property type="entry name" value="TRANSCRIPTIONAL REGULATORY PROTEIN"/>
    <property type="match status" value="1"/>
</dbReference>
<dbReference type="Gene3D" id="3.40.640.10">
    <property type="entry name" value="Type I PLP-dependent aspartate aminotransferase-like (Major domain)"/>
    <property type="match status" value="1"/>
</dbReference>
<dbReference type="InterPro" id="IPR036390">
    <property type="entry name" value="WH_DNA-bd_sf"/>
</dbReference>
<dbReference type="Gene3D" id="1.10.10.10">
    <property type="entry name" value="Winged helix-like DNA-binding domain superfamily/Winged helix DNA-binding domain"/>
    <property type="match status" value="1"/>
</dbReference>
<dbReference type="CDD" id="cd07377">
    <property type="entry name" value="WHTH_GntR"/>
    <property type="match status" value="1"/>
</dbReference>
<dbReference type="InterPro" id="IPR015424">
    <property type="entry name" value="PyrdxlP-dep_Trfase"/>
</dbReference>
<keyword evidence="2" id="KW-0663">Pyridoxal phosphate</keyword>
<reference evidence="7 9" key="1">
    <citation type="submission" date="2020-12" db="EMBL/GenBank/DDBJ databases">
        <title>FDA dAtabase for Regulatory Grade micrObial Sequences (FDA-ARGOS): Supporting development and validation of Infectious Disease Dx tests.</title>
        <authorList>
            <person name="Minogue T."/>
            <person name="Wolcott M."/>
            <person name="Wasieloski L."/>
            <person name="Aguilar W."/>
            <person name="Moore D."/>
            <person name="Jaissle J."/>
            <person name="Tallon L."/>
            <person name="Sadzewicz L."/>
            <person name="Zhao X."/>
            <person name="Boylan J."/>
            <person name="Ott S."/>
            <person name="Bowen H."/>
            <person name="Vavikolanu K."/>
            <person name="Mehta A."/>
            <person name="Aluvathingal J."/>
            <person name="Nadendla S."/>
            <person name="Yan Y."/>
            <person name="Sichtig H."/>
        </authorList>
    </citation>
    <scope>NUCLEOTIDE SEQUENCE [LARGE SCALE GENOMIC DNA]</scope>
    <source>
        <strain evidence="7 9">FDAARGOS_949</strain>
    </source>
</reference>
<dbReference type="SMART" id="SM00345">
    <property type="entry name" value="HTH_GNTR"/>
    <property type="match status" value="1"/>
</dbReference>
<evidence type="ECO:0000259" key="6">
    <source>
        <dbReference type="PROSITE" id="PS50949"/>
    </source>
</evidence>
<dbReference type="Proteomes" id="UP001056386">
    <property type="component" value="Chromosome 1"/>
</dbReference>
<evidence type="ECO:0000256" key="3">
    <source>
        <dbReference type="ARBA" id="ARBA00023015"/>
    </source>
</evidence>
<dbReference type="Proteomes" id="UP000594892">
    <property type="component" value="Chromosome 2"/>
</dbReference>
<dbReference type="InterPro" id="IPR051446">
    <property type="entry name" value="HTH_trans_reg/aminotransferase"/>
</dbReference>
<keyword evidence="7" id="KW-0808">Transferase</keyword>
<dbReference type="AlphaFoldDB" id="A0AAP9Y2C9"/>
<dbReference type="Pfam" id="PF00392">
    <property type="entry name" value="GntR"/>
    <property type="match status" value="1"/>
</dbReference>
<evidence type="ECO:0000313" key="8">
    <source>
        <dbReference type="EMBL" id="USS47408.1"/>
    </source>
</evidence>
<keyword evidence="5" id="KW-0804">Transcription</keyword>
<organism evidence="7 9">
    <name type="scientific">Burkholderia glumae</name>
    <name type="common">Pseudomonas glumae</name>
    <dbReference type="NCBI Taxonomy" id="337"/>
    <lineage>
        <taxon>Bacteria</taxon>
        <taxon>Pseudomonadati</taxon>
        <taxon>Pseudomonadota</taxon>
        <taxon>Betaproteobacteria</taxon>
        <taxon>Burkholderiales</taxon>
        <taxon>Burkholderiaceae</taxon>
        <taxon>Burkholderia</taxon>
    </lineage>
</organism>
<evidence type="ECO:0000313" key="9">
    <source>
        <dbReference type="Proteomes" id="UP000594892"/>
    </source>
</evidence>
<dbReference type="GO" id="GO:0003677">
    <property type="term" value="F:DNA binding"/>
    <property type="evidence" value="ECO:0007669"/>
    <property type="project" value="UniProtKB-KW"/>
</dbReference>
<keyword evidence="4" id="KW-0238">DNA-binding</keyword>
<keyword evidence="7" id="KW-0032">Aminotransferase</keyword>
<dbReference type="PROSITE" id="PS50949">
    <property type="entry name" value="HTH_GNTR"/>
    <property type="match status" value="1"/>
</dbReference>
<dbReference type="InterPro" id="IPR015421">
    <property type="entry name" value="PyrdxlP-dep_Trfase_major"/>
</dbReference>
<evidence type="ECO:0000256" key="4">
    <source>
        <dbReference type="ARBA" id="ARBA00023125"/>
    </source>
</evidence>
<comment type="similarity">
    <text evidence="1">In the C-terminal section; belongs to the class-I pyridoxal-phosphate-dependent aminotransferase family.</text>
</comment>
<dbReference type="CDD" id="cd00609">
    <property type="entry name" value="AAT_like"/>
    <property type="match status" value="1"/>
</dbReference>
<dbReference type="Gene3D" id="3.90.1150.10">
    <property type="entry name" value="Aspartate Aminotransferase, domain 1"/>
    <property type="match status" value="1"/>
</dbReference>
<dbReference type="InterPro" id="IPR000524">
    <property type="entry name" value="Tscrpt_reg_HTH_GntR"/>
</dbReference>
<dbReference type="GO" id="GO:0030170">
    <property type="term" value="F:pyridoxal phosphate binding"/>
    <property type="evidence" value="ECO:0007669"/>
    <property type="project" value="InterPro"/>
</dbReference>
<evidence type="ECO:0000256" key="2">
    <source>
        <dbReference type="ARBA" id="ARBA00022898"/>
    </source>
</evidence>
<dbReference type="GeneID" id="45698364"/>
<dbReference type="GO" id="GO:0003700">
    <property type="term" value="F:DNA-binding transcription factor activity"/>
    <property type="evidence" value="ECO:0007669"/>
    <property type="project" value="InterPro"/>
</dbReference>
<dbReference type="RefSeq" id="WP_015876131.1">
    <property type="nucleotide sequence ID" value="NZ_CP021074.1"/>
</dbReference>
<gene>
    <name evidence="7" type="ORF">I6H06_12820</name>
    <name evidence="8" type="ORF">NFI99_21445</name>
</gene>
<keyword evidence="10" id="KW-1185">Reference proteome</keyword>
<dbReference type="InterPro" id="IPR004839">
    <property type="entry name" value="Aminotransferase_I/II_large"/>
</dbReference>
<dbReference type="PANTHER" id="PTHR46577">
    <property type="entry name" value="HTH-TYPE TRANSCRIPTIONAL REGULATORY PROTEIN GABR"/>
    <property type="match status" value="1"/>
</dbReference>
<evidence type="ECO:0000313" key="7">
    <source>
        <dbReference type="EMBL" id="QPQ93163.1"/>
    </source>
</evidence>
<dbReference type="InterPro" id="IPR015422">
    <property type="entry name" value="PyrdxlP-dep_Trfase_small"/>
</dbReference>
<dbReference type="GO" id="GO:0008483">
    <property type="term" value="F:transaminase activity"/>
    <property type="evidence" value="ECO:0007669"/>
    <property type="project" value="UniProtKB-KW"/>
</dbReference>
<name>A0AAP9Y2C9_BURGL</name>
<sequence>MHTKYRLLAEHYAKAIENGFLAEGERLPSLRELMALHHVSISTAVEACRVLEMQGYVEAKPRAGYFVRSRKPIKTAVPAQQESRMETPAERIDPADYVGVHERISVTLARGQQRQPKIDLAGAVCAPALYPGAALRDTMLRILRARPSLYDAGPETDGVRKLRESIARTSLTRGLHIDADTVLVTHGCSEALSLALRAVTGPGDIVAIESPCYFGILQIIESLGLRAIEIPTDPQTGISVSALEFAINHMGSIHAVVCMPSVQNPLGSVMSDAAKQRMVALCEKHHVAIIEDDTYGAFLPSPASTRPIKAWDQSGNVIYCNSFNKSLSPGLRVGWLIGGKWQNRIKMLMYAVSRHREEMSQLVVADFTSGGTFNRHMRRMNRLLKDQRAQVVDAVLRYFPAGTAVTQPGAGLLLWVTLPDELNTDRLFDKALDKGIRICPGSIFSNTNKFSNCLRLSAGMPFDAKIDTALKTLAQLSTEI</sequence>
<protein>
    <submittedName>
        <fullName evidence="7">PLP-dependent aminotransferase family protein</fullName>
    </submittedName>
</protein>
<feature type="domain" description="HTH gntR-type" evidence="6">
    <location>
        <begin position="2"/>
        <end position="70"/>
    </location>
</feature>
<reference evidence="8" key="2">
    <citation type="submission" date="2022-06" db="EMBL/GenBank/DDBJ databases">
        <title>Draft genome sequence of Burkholderia glumae strain GR20004 isolated from rice panicle showing bacterial panicle blight.</title>
        <authorList>
            <person name="Choi S.Y."/>
            <person name="Lee Y.H."/>
        </authorList>
    </citation>
    <scope>NUCLEOTIDE SEQUENCE</scope>
    <source>
        <strain evidence="8">GR20004</strain>
    </source>
</reference>
<dbReference type="EMBL" id="CP099587">
    <property type="protein sequence ID" value="USS47408.1"/>
    <property type="molecule type" value="Genomic_DNA"/>
</dbReference>
<dbReference type="SUPFAM" id="SSF53383">
    <property type="entry name" value="PLP-dependent transferases"/>
    <property type="match status" value="1"/>
</dbReference>
<dbReference type="InterPro" id="IPR036388">
    <property type="entry name" value="WH-like_DNA-bd_sf"/>
</dbReference>
<proteinExistence type="inferred from homology"/>
<keyword evidence="3" id="KW-0805">Transcription regulation</keyword>
<dbReference type="EMBL" id="CP065601">
    <property type="protein sequence ID" value="QPQ93163.1"/>
    <property type="molecule type" value="Genomic_DNA"/>
</dbReference>
<evidence type="ECO:0000256" key="5">
    <source>
        <dbReference type="ARBA" id="ARBA00023163"/>
    </source>
</evidence>
<evidence type="ECO:0000256" key="1">
    <source>
        <dbReference type="ARBA" id="ARBA00005384"/>
    </source>
</evidence>